<evidence type="ECO:0000313" key="3">
    <source>
        <dbReference type="Proteomes" id="UP000222163"/>
    </source>
</evidence>
<accession>A0A2G1BQC3</accession>
<reference evidence="1 4" key="3">
    <citation type="submission" date="2023-07" db="EMBL/GenBank/DDBJ databases">
        <title>Genome content predicts the carbon catabolic preferences of heterotrophic bacteria.</title>
        <authorList>
            <person name="Gralka M."/>
        </authorList>
    </citation>
    <scope>NUCLEOTIDE SEQUENCE [LARGE SCALE GENOMIC DNA]</scope>
    <source>
        <strain evidence="1 4">4G03</strain>
    </source>
</reference>
<keyword evidence="4" id="KW-1185">Reference proteome</keyword>
<reference evidence="2" key="2">
    <citation type="submission" date="2017-10" db="EMBL/GenBank/DDBJ databases">
        <authorList>
            <person name="Enke T.N."/>
            <person name="Cordero O.X."/>
        </authorList>
    </citation>
    <scope>NUCLEOTIDE SEQUENCE</scope>
    <source>
        <strain evidence="2">4G03</strain>
    </source>
</reference>
<proteinExistence type="predicted"/>
<organism evidence="2 3">
    <name type="scientific">Tenacibaculum discolor</name>
    <dbReference type="NCBI Taxonomy" id="361581"/>
    <lineage>
        <taxon>Bacteria</taxon>
        <taxon>Pseudomonadati</taxon>
        <taxon>Bacteroidota</taxon>
        <taxon>Flavobacteriia</taxon>
        <taxon>Flavobacteriales</taxon>
        <taxon>Flavobacteriaceae</taxon>
        <taxon>Tenacibaculum</taxon>
    </lineage>
</organism>
<dbReference type="AlphaFoldDB" id="A0A2G1BQC3"/>
<protein>
    <submittedName>
        <fullName evidence="2">Uncharacterized protein</fullName>
    </submittedName>
</protein>
<gene>
    <name evidence="2" type="ORF">CSC81_15345</name>
    <name evidence="1" type="ORF">Q8W23_09695</name>
</gene>
<dbReference type="EMBL" id="PDUU01000020">
    <property type="protein sequence ID" value="PHN96246.1"/>
    <property type="molecule type" value="Genomic_DNA"/>
</dbReference>
<name>A0A2G1BQC3_9FLAO</name>
<evidence type="ECO:0000313" key="4">
    <source>
        <dbReference type="Proteomes" id="UP001242342"/>
    </source>
</evidence>
<evidence type="ECO:0000313" key="2">
    <source>
        <dbReference type="EMBL" id="PHN96246.1"/>
    </source>
</evidence>
<accession>A0A497YU31</accession>
<comment type="caution">
    <text evidence="2">The sequence shown here is derived from an EMBL/GenBank/DDBJ whole genome shotgun (WGS) entry which is preliminary data.</text>
</comment>
<sequence>MKKTTLLFLFLFISAISFSQRTYWLGEFKSGAKIYLALIKNDKNHGLHVRMYSTHNNRAVLIRANKKKNSETYNMQKKYGGWSDKNYLAFSNLLGERKGYLVMNGKPLSIKKISRSEIPEYIKGSRTEYKRTYVTN</sequence>
<dbReference type="Proteomes" id="UP001242342">
    <property type="component" value="Unassembled WGS sequence"/>
</dbReference>
<reference evidence="2 3" key="1">
    <citation type="journal article" date="2016" name="Nat. Commun.">
        <title>Microbial interactions lead to rapid micro-scale successions on model marine particles.</title>
        <authorList>
            <person name="Datta M.S."/>
            <person name="Sliwerska E."/>
            <person name="Gore J."/>
            <person name="Polz M.F."/>
            <person name="Cordero O.X."/>
        </authorList>
    </citation>
    <scope>NUCLEOTIDE SEQUENCE [LARGE SCALE GENOMIC DNA]</scope>
    <source>
        <strain evidence="2 3">4G03</strain>
    </source>
</reference>
<evidence type="ECO:0000313" key="1">
    <source>
        <dbReference type="EMBL" id="MDP2541742.1"/>
    </source>
</evidence>
<dbReference type="Proteomes" id="UP000222163">
    <property type="component" value="Unassembled WGS sequence"/>
</dbReference>
<dbReference type="EMBL" id="JAUYVU010000007">
    <property type="protein sequence ID" value="MDP2541742.1"/>
    <property type="molecule type" value="Genomic_DNA"/>
</dbReference>
<dbReference type="RefSeq" id="WP_099216622.1">
    <property type="nucleotide sequence ID" value="NZ_JAUYVU010000007.1"/>
</dbReference>